<protein>
    <recommendedName>
        <fullName evidence="1">Segregation and condensation protein A</fullName>
    </recommendedName>
</protein>
<evidence type="ECO:0000256" key="1">
    <source>
        <dbReference type="ARBA" id="ARBA00044777"/>
    </source>
</evidence>
<dbReference type="Pfam" id="PF02616">
    <property type="entry name" value="SMC_ScpA"/>
    <property type="match status" value="1"/>
</dbReference>
<dbReference type="InterPro" id="IPR003768">
    <property type="entry name" value="ScpA"/>
</dbReference>
<dbReference type="RefSeq" id="WP_138288952.1">
    <property type="nucleotide sequence ID" value="NZ_CP058350.1"/>
</dbReference>
<organism evidence="2 3">
    <name type="scientific">Peteryoungia desertarenae</name>
    <dbReference type="NCBI Taxonomy" id="1813451"/>
    <lineage>
        <taxon>Bacteria</taxon>
        <taxon>Pseudomonadati</taxon>
        <taxon>Pseudomonadota</taxon>
        <taxon>Alphaproteobacteria</taxon>
        <taxon>Hyphomicrobiales</taxon>
        <taxon>Rhizobiaceae</taxon>
        <taxon>Peteryoungia</taxon>
    </lineage>
</organism>
<dbReference type="Gene3D" id="6.10.250.2410">
    <property type="match status" value="1"/>
</dbReference>
<sequence>MSRGPVQPTVLKRAGGPEVATPMDSLWQDVSSERASGEPALLIDVAGFEGPLDLLLFLARNQKVDLARISVLALAEQYLQFIESARRIRLELAADYLVMAAWLAYLKSRLLIPQQTKDEGPSGEEMAATLAFRLKRLEAIREAATRLVNRNRLGRDVFVRGAPEHVPTQSNNAYDASLYDLLTAYAALRQRQAVTQVTIERRRVWSLTDARQILTRMIGEIGDWTALDHYLLRFLPSPEERVTAIASAFAASLELVREGRLEMRQERAFDPIFLRSGPKAEALKQVD</sequence>
<evidence type="ECO:0000313" key="3">
    <source>
        <dbReference type="Proteomes" id="UP000308530"/>
    </source>
</evidence>
<dbReference type="PANTHER" id="PTHR33969">
    <property type="entry name" value="SEGREGATION AND CONDENSATION PROTEIN A"/>
    <property type="match status" value="1"/>
</dbReference>
<accession>A0ABX6QPS3</accession>
<dbReference type="PANTHER" id="PTHR33969:SF2">
    <property type="entry name" value="SEGREGATION AND CONDENSATION PROTEIN A"/>
    <property type="match status" value="1"/>
</dbReference>
<dbReference type="Proteomes" id="UP000308530">
    <property type="component" value="Chromosome"/>
</dbReference>
<keyword evidence="3" id="KW-1185">Reference proteome</keyword>
<dbReference type="EMBL" id="CP058350">
    <property type="protein sequence ID" value="QLF70291.1"/>
    <property type="molecule type" value="Genomic_DNA"/>
</dbReference>
<proteinExistence type="predicted"/>
<name>A0ABX6QPS3_9HYPH</name>
<reference evidence="2 3" key="1">
    <citation type="submission" date="2020-06" db="EMBL/GenBank/DDBJ databases">
        <title>Genome sequence of Rhizobium sp strain ADMK78.</title>
        <authorList>
            <person name="Rahi P."/>
        </authorList>
    </citation>
    <scope>NUCLEOTIDE SEQUENCE [LARGE SCALE GENOMIC DNA]</scope>
    <source>
        <strain evidence="2 3">ADMK78</strain>
    </source>
</reference>
<gene>
    <name evidence="2" type="ORF">FE840_012495</name>
</gene>
<evidence type="ECO:0000313" key="2">
    <source>
        <dbReference type="EMBL" id="QLF70291.1"/>
    </source>
</evidence>